<evidence type="ECO:0000313" key="3">
    <source>
        <dbReference type="Proteomes" id="UP000289718"/>
    </source>
</evidence>
<gene>
    <name evidence="2" type="ORF">CP965_12920</name>
</gene>
<dbReference type="Proteomes" id="UP000289718">
    <property type="component" value="Unassembled WGS sequence"/>
</dbReference>
<evidence type="ECO:0000313" key="2">
    <source>
        <dbReference type="EMBL" id="RXK11667.1"/>
    </source>
</evidence>
<protein>
    <recommendedName>
        <fullName evidence="1">Formylmethanofuran dehydrogenase subunit E domain-containing protein</fullName>
    </recommendedName>
</protein>
<proteinExistence type="predicted"/>
<evidence type="ECO:0000259" key="1">
    <source>
        <dbReference type="Pfam" id="PF02663"/>
    </source>
</evidence>
<sequence length="200" mass="22989">MNYPSFFDEIESIKLKDDLSLFLGAVDDGIIEFTYLDIVKAAGHSCPTVAGAYIMTLEALKYLYKNDIPKRGEIKVFFKDNYVEGVTGVIANVISQVTGATDSYGFKGINGKFKRYDLLEFSSDISSDLRFQRVDDGQFIDISYDSSSVEFNPKIPNLMQKIMKSEANEDEKKEFKYLWQERVRNIFKNIDKVINYNDKR</sequence>
<dbReference type="AlphaFoldDB" id="A0A4Q1B1K9"/>
<dbReference type="RefSeq" id="WP_129062536.1">
    <property type="nucleotide sequence ID" value="NZ_NXIE01000006.1"/>
</dbReference>
<dbReference type="EMBL" id="NXIE01000006">
    <property type="protein sequence ID" value="RXK11667.1"/>
    <property type="molecule type" value="Genomic_DNA"/>
</dbReference>
<organism evidence="2 3">
    <name type="scientific">Halarcobacter mediterraneus</name>
    <dbReference type="NCBI Taxonomy" id="2023153"/>
    <lineage>
        <taxon>Bacteria</taxon>
        <taxon>Pseudomonadati</taxon>
        <taxon>Campylobacterota</taxon>
        <taxon>Epsilonproteobacteria</taxon>
        <taxon>Campylobacterales</taxon>
        <taxon>Arcobacteraceae</taxon>
        <taxon>Halarcobacter</taxon>
    </lineage>
</organism>
<comment type="caution">
    <text evidence="2">The sequence shown here is derived from an EMBL/GenBank/DDBJ whole genome shotgun (WGS) entry which is preliminary data.</text>
</comment>
<dbReference type="InterPro" id="IPR003814">
    <property type="entry name" value="FmdEsu_dom"/>
</dbReference>
<keyword evidence="3" id="KW-1185">Reference proteome</keyword>
<reference evidence="2 3" key="1">
    <citation type="submission" date="2017-09" db="EMBL/GenBank/DDBJ databases">
        <title>Genomics of the genus Arcobacter.</title>
        <authorList>
            <person name="Perez-Cataluna A."/>
            <person name="Figueras M.J."/>
            <person name="Salas-Masso N."/>
        </authorList>
    </citation>
    <scope>NUCLEOTIDE SEQUENCE [LARGE SCALE GENOMIC DNA]</scope>
    <source>
        <strain evidence="2 3">F156-34</strain>
    </source>
</reference>
<dbReference type="Pfam" id="PF02663">
    <property type="entry name" value="FmdE"/>
    <property type="match status" value="1"/>
</dbReference>
<name>A0A4Q1B1K9_9BACT</name>
<accession>A0A4Q1B1K9</accession>
<feature type="domain" description="Formylmethanofuran dehydrogenase subunit E" evidence="1">
    <location>
        <begin position="43"/>
        <end position="189"/>
    </location>
</feature>
<dbReference type="OrthoDB" id="259311at2"/>
<dbReference type="Gene3D" id="3.30.1330.130">
    <property type="match status" value="1"/>
</dbReference>